<evidence type="ECO:0000313" key="2">
    <source>
        <dbReference type="Proteomes" id="UP000675880"/>
    </source>
</evidence>
<name>A0ABM8S9N6_9BACT</name>
<reference evidence="1 2" key="1">
    <citation type="submission" date="2021-02" db="EMBL/GenBank/DDBJ databases">
        <authorList>
            <person name="Han P."/>
        </authorList>
    </citation>
    <scope>NUCLEOTIDE SEQUENCE [LARGE SCALE GENOMIC DNA]</scope>
    <source>
        <strain evidence="1">Candidatus Nitrospira sp. ZN2</strain>
    </source>
</reference>
<evidence type="ECO:0008006" key="3">
    <source>
        <dbReference type="Google" id="ProtNLM"/>
    </source>
</evidence>
<dbReference type="Proteomes" id="UP000675880">
    <property type="component" value="Unassembled WGS sequence"/>
</dbReference>
<sequence>MTLHWDTTHTRELMLVIGVLGFAAVLASAAASVAGSRAPGNPVLWASPVEAARQGHADAAGVEALQMTSATSPRGDYRFEVPATWAHPLDPRDATLEGFFVGPVDQTRHTVVMMMVSRYPRGGQTASMENLLAQLQGDKGAHILGTEAIAVDRRPARLVRIHEVASLLSKGLEVLSLDLRESIVMIENGPDLLVIEYAASPDQYGEYWPVFDRFITNFQFVPTSR</sequence>
<dbReference type="EMBL" id="CAJNBJ010000020">
    <property type="protein sequence ID" value="CAE6796902.1"/>
    <property type="molecule type" value="Genomic_DNA"/>
</dbReference>
<accession>A0ABM8S9N6</accession>
<protein>
    <recommendedName>
        <fullName evidence="3">PsbP C-terminal domain-containing protein</fullName>
    </recommendedName>
</protein>
<keyword evidence="2" id="KW-1185">Reference proteome</keyword>
<organism evidence="1 2">
    <name type="scientific">Nitrospira defluvii</name>
    <dbReference type="NCBI Taxonomy" id="330214"/>
    <lineage>
        <taxon>Bacteria</taxon>
        <taxon>Pseudomonadati</taxon>
        <taxon>Nitrospirota</taxon>
        <taxon>Nitrospiria</taxon>
        <taxon>Nitrospirales</taxon>
        <taxon>Nitrospiraceae</taxon>
        <taxon>Nitrospira</taxon>
    </lineage>
</organism>
<comment type="caution">
    <text evidence="1">The sequence shown here is derived from an EMBL/GenBank/DDBJ whole genome shotgun (WGS) entry which is preliminary data.</text>
</comment>
<evidence type="ECO:0000313" key="1">
    <source>
        <dbReference type="EMBL" id="CAE6796902.1"/>
    </source>
</evidence>
<dbReference type="RefSeq" id="WP_213044082.1">
    <property type="nucleotide sequence ID" value="NZ_CAJNBJ010000020.1"/>
</dbReference>
<gene>
    <name evidence="1" type="ORF">NSPZN2_70137</name>
</gene>
<proteinExistence type="predicted"/>